<protein>
    <submittedName>
        <fullName evidence="1">ATPase</fullName>
    </submittedName>
</protein>
<accession>A0A0P0ZAR4</accession>
<dbReference type="AlphaFoldDB" id="A0A0P0ZAR4"/>
<sequence length="118" mass="12777">MGRIRDILAESTEQEIVGHRLAGFQRRMAGLETRAAYNHLGRVRFNCISKRLDVAGCQMEAVGARAPGYAGIVDHDCRGAGILHERHQPFGEGLEFSMLAAGRINQNGCDITPGKGAT</sequence>
<evidence type="ECO:0000313" key="1">
    <source>
        <dbReference type="EMBL" id="BAT30856.1"/>
    </source>
</evidence>
<reference evidence="1" key="1">
    <citation type="journal article" date="2015" name="Proc. Natl. Acad. Sci. U.S.A.">
        <title>Bacterial clade with the ribosomal RNA operon on a small plasmid rather than the chromosome.</title>
        <authorList>
            <person name="Anda M."/>
            <person name="Ohtsubo Y."/>
            <person name="Okubo T."/>
            <person name="Sugawara M."/>
            <person name="Nagata Y."/>
            <person name="Tsuda M."/>
            <person name="Minamisawa K."/>
            <person name="Mitsui H."/>
        </authorList>
    </citation>
    <scope>NUCLEOTIDE SEQUENCE</scope>
    <source>
        <strain evidence="1">DSM 15513</strain>
    </source>
</reference>
<proteinExistence type="predicted"/>
<dbReference type="EMBL" id="LC066395">
    <property type="protein sequence ID" value="BAT30856.1"/>
    <property type="molecule type" value="Genomic_DNA"/>
</dbReference>
<organism evidence="1">
    <name type="scientific">Fulvimarina pelagi</name>
    <dbReference type="NCBI Taxonomy" id="217511"/>
    <lineage>
        <taxon>Bacteria</taxon>
        <taxon>Pseudomonadati</taxon>
        <taxon>Pseudomonadota</taxon>
        <taxon>Alphaproteobacteria</taxon>
        <taxon>Hyphomicrobiales</taxon>
        <taxon>Aurantimonadaceae</taxon>
        <taxon>Fulvimarina</taxon>
    </lineage>
</organism>
<name>A0A0P0ZAR4_9HYPH</name>